<organism evidence="1 2">
    <name type="scientific">Nicotiana tabacum</name>
    <name type="common">Common tobacco</name>
    <dbReference type="NCBI Taxonomy" id="4097"/>
    <lineage>
        <taxon>Eukaryota</taxon>
        <taxon>Viridiplantae</taxon>
        <taxon>Streptophyta</taxon>
        <taxon>Embryophyta</taxon>
        <taxon>Tracheophyta</taxon>
        <taxon>Spermatophyta</taxon>
        <taxon>Magnoliopsida</taxon>
        <taxon>eudicotyledons</taxon>
        <taxon>Gunneridae</taxon>
        <taxon>Pentapetalae</taxon>
        <taxon>asterids</taxon>
        <taxon>lamiids</taxon>
        <taxon>Solanales</taxon>
        <taxon>Solanaceae</taxon>
        <taxon>Nicotianoideae</taxon>
        <taxon>Nicotianeae</taxon>
        <taxon>Nicotiana</taxon>
    </lineage>
</organism>
<accession>A0AC58SL26</accession>
<evidence type="ECO:0000313" key="2">
    <source>
        <dbReference type="RefSeq" id="XP_075085682.1"/>
    </source>
</evidence>
<sequence length="142" mass="16555">MRWNKNSAAKWTKFYSRWKHSEITQVRPEVSLVVRMVSTVGNYDYINDYEFRQSGSIKVTKNDNKYETIKLFCWDDHYCNGYCIFKSHNACTGDGTDRKGRNIFRHGLQTLAAKSVLLLDHTQSAMLYQRGRSSLGRRDSGK</sequence>
<protein>
    <submittedName>
        <fullName evidence="2">Uncharacterized protein LOC107769996</fullName>
    </submittedName>
</protein>
<keyword evidence="1" id="KW-1185">Reference proteome</keyword>
<reference evidence="2" key="2">
    <citation type="submission" date="2025-08" db="UniProtKB">
        <authorList>
            <consortium name="RefSeq"/>
        </authorList>
    </citation>
    <scope>IDENTIFICATION</scope>
    <source>
        <tissue evidence="2">Leaf</tissue>
    </source>
</reference>
<gene>
    <name evidence="2" type="primary">LOC107769996</name>
</gene>
<evidence type="ECO:0000313" key="1">
    <source>
        <dbReference type="Proteomes" id="UP000790787"/>
    </source>
</evidence>
<dbReference type="RefSeq" id="XP_075085682.1">
    <property type="nucleotide sequence ID" value="XM_075229581.1"/>
</dbReference>
<proteinExistence type="predicted"/>
<name>A0AC58SL26_TOBAC</name>
<reference evidence="1" key="1">
    <citation type="journal article" date="2014" name="Nat. Commun.">
        <title>The tobacco genome sequence and its comparison with those of tomato and potato.</title>
        <authorList>
            <person name="Sierro N."/>
            <person name="Battey J.N."/>
            <person name="Ouadi S."/>
            <person name="Bakaher N."/>
            <person name="Bovet L."/>
            <person name="Willig A."/>
            <person name="Goepfert S."/>
            <person name="Peitsch M.C."/>
            <person name="Ivanov N.V."/>
        </authorList>
    </citation>
    <scope>NUCLEOTIDE SEQUENCE [LARGE SCALE GENOMIC DNA]</scope>
</reference>
<dbReference type="Proteomes" id="UP000790787">
    <property type="component" value="Chromosome 14"/>
</dbReference>